<sequence length="293" mass="33486">MDRTVPVYECPILIWMVSLNRNYSKEEYDSCYSLVKECITHVNIPYRPSDPDNFRNLLLAILPLLMMRHRRIPRAQWRDCVTQWGKHWIEQDDLPPEKFMRSMIGYHLAKDSSLLGMVMTQGPQKNVINIGLGILMYKVPGRAPLSSYFESQSHKLTPLEQASILAAPNPESILRRLCTILTLKSSYVMAIGRQTSAINLAGIEFDVDKRSATVEGQPLTGWEFRLFTARIGVARGEAEPPQLIEEEYQCCTAFFRGCEGLRFVFFDNPGQLASWVQFVNIDQIIKVVPKLNA</sequence>
<dbReference type="EMBL" id="MU151103">
    <property type="protein sequence ID" value="KAF9450505.1"/>
    <property type="molecule type" value="Genomic_DNA"/>
</dbReference>
<dbReference type="AlphaFoldDB" id="A0A9P6C655"/>
<reference evidence="1" key="1">
    <citation type="submission" date="2020-11" db="EMBL/GenBank/DDBJ databases">
        <authorList>
            <consortium name="DOE Joint Genome Institute"/>
            <person name="Ahrendt S."/>
            <person name="Riley R."/>
            <person name="Andreopoulos W."/>
            <person name="Labutti K."/>
            <person name="Pangilinan J."/>
            <person name="Ruiz-Duenas F.J."/>
            <person name="Barrasa J.M."/>
            <person name="Sanchez-Garcia M."/>
            <person name="Camarero S."/>
            <person name="Miyauchi S."/>
            <person name="Serrano A."/>
            <person name="Linde D."/>
            <person name="Babiker R."/>
            <person name="Drula E."/>
            <person name="Ayuso-Fernandez I."/>
            <person name="Pacheco R."/>
            <person name="Padilla G."/>
            <person name="Ferreira P."/>
            <person name="Barriuso J."/>
            <person name="Kellner H."/>
            <person name="Castanera R."/>
            <person name="Alfaro M."/>
            <person name="Ramirez L."/>
            <person name="Pisabarro A.G."/>
            <person name="Kuo A."/>
            <person name="Tritt A."/>
            <person name="Lipzen A."/>
            <person name="He G."/>
            <person name="Yan M."/>
            <person name="Ng V."/>
            <person name="Cullen D."/>
            <person name="Martin F."/>
            <person name="Rosso M.-N."/>
            <person name="Henrissat B."/>
            <person name="Hibbett D."/>
            <person name="Martinez A.T."/>
            <person name="Grigoriev I.V."/>
        </authorList>
    </citation>
    <scope>NUCLEOTIDE SEQUENCE</scope>
    <source>
        <strain evidence="1">MF-IS2</strain>
    </source>
</reference>
<evidence type="ECO:0000313" key="1">
    <source>
        <dbReference type="EMBL" id="KAF9450505.1"/>
    </source>
</evidence>
<dbReference type="InterPro" id="IPR037143">
    <property type="entry name" value="4-PPantetheinyl_Trfase_dom_sf"/>
</dbReference>
<proteinExistence type="predicted"/>
<comment type="caution">
    <text evidence="1">The sequence shown here is derived from an EMBL/GenBank/DDBJ whole genome shotgun (WGS) entry which is preliminary data.</text>
</comment>
<dbReference type="GO" id="GO:0008897">
    <property type="term" value="F:holo-[acyl-carrier-protein] synthase activity"/>
    <property type="evidence" value="ECO:0007669"/>
    <property type="project" value="InterPro"/>
</dbReference>
<organism evidence="1 2">
    <name type="scientific">Macrolepiota fuliginosa MF-IS2</name>
    <dbReference type="NCBI Taxonomy" id="1400762"/>
    <lineage>
        <taxon>Eukaryota</taxon>
        <taxon>Fungi</taxon>
        <taxon>Dikarya</taxon>
        <taxon>Basidiomycota</taxon>
        <taxon>Agaricomycotina</taxon>
        <taxon>Agaricomycetes</taxon>
        <taxon>Agaricomycetidae</taxon>
        <taxon>Agaricales</taxon>
        <taxon>Agaricineae</taxon>
        <taxon>Agaricaceae</taxon>
        <taxon>Macrolepiota</taxon>
    </lineage>
</organism>
<protein>
    <submittedName>
        <fullName evidence="1">Uncharacterized protein</fullName>
    </submittedName>
</protein>
<dbReference type="GO" id="GO:0000287">
    <property type="term" value="F:magnesium ion binding"/>
    <property type="evidence" value="ECO:0007669"/>
    <property type="project" value="InterPro"/>
</dbReference>
<dbReference type="Gene3D" id="3.90.470.20">
    <property type="entry name" value="4'-phosphopantetheinyl transferase domain"/>
    <property type="match status" value="1"/>
</dbReference>
<keyword evidence="2" id="KW-1185">Reference proteome</keyword>
<name>A0A9P6C655_9AGAR</name>
<accession>A0A9P6C655</accession>
<dbReference type="OrthoDB" id="26719at2759"/>
<gene>
    <name evidence="1" type="ORF">P691DRAFT_725849</name>
</gene>
<dbReference type="Proteomes" id="UP000807342">
    <property type="component" value="Unassembled WGS sequence"/>
</dbReference>
<evidence type="ECO:0000313" key="2">
    <source>
        <dbReference type="Proteomes" id="UP000807342"/>
    </source>
</evidence>